<dbReference type="InterPro" id="IPR045247">
    <property type="entry name" value="Oye-like"/>
</dbReference>
<proteinExistence type="predicted"/>
<comment type="caution">
    <text evidence="3">The sequence shown here is derived from an EMBL/GenBank/DDBJ whole genome shotgun (WGS) entry which is preliminary data.</text>
</comment>
<dbReference type="PANTHER" id="PTHR22893">
    <property type="entry name" value="NADH OXIDOREDUCTASE-RELATED"/>
    <property type="match status" value="1"/>
</dbReference>
<dbReference type="AlphaFoldDB" id="A0A0W1R3T6"/>
<name>A0A0W1R3T6_9EURY</name>
<dbReference type="EMBL" id="LOPU01000037">
    <property type="protein sequence ID" value="KTG07978.1"/>
    <property type="molecule type" value="Genomic_DNA"/>
</dbReference>
<gene>
    <name evidence="3" type="ORF">AUR64_01735</name>
</gene>
<dbReference type="Pfam" id="PF00724">
    <property type="entry name" value="Oxidored_FMN"/>
    <property type="match status" value="1"/>
</dbReference>
<dbReference type="InterPro" id="IPR001155">
    <property type="entry name" value="OxRdtase_FMN_N"/>
</dbReference>
<evidence type="ECO:0000313" key="3">
    <source>
        <dbReference type="EMBL" id="KTG07978.1"/>
    </source>
</evidence>
<dbReference type="PANTHER" id="PTHR22893:SF91">
    <property type="entry name" value="NADPH DEHYDROGENASE 2-RELATED"/>
    <property type="match status" value="1"/>
</dbReference>
<organism evidence="3 4">
    <name type="scientific">Haloprofundus marisrubri</name>
    <dbReference type="NCBI Taxonomy" id="1514971"/>
    <lineage>
        <taxon>Archaea</taxon>
        <taxon>Methanobacteriati</taxon>
        <taxon>Methanobacteriota</taxon>
        <taxon>Stenosarchaea group</taxon>
        <taxon>Halobacteria</taxon>
        <taxon>Halobacteriales</taxon>
        <taxon>Haloferacaceae</taxon>
        <taxon>Haloprofundus</taxon>
    </lineage>
</organism>
<evidence type="ECO:0000259" key="2">
    <source>
        <dbReference type="Pfam" id="PF00724"/>
    </source>
</evidence>
<dbReference type="Proteomes" id="UP000054387">
    <property type="component" value="Unassembled WGS sequence"/>
</dbReference>
<evidence type="ECO:0000313" key="4">
    <source>
        <dbReference type="Proteomes" id="UP000054387"/>
    </source>
</evidence>
<feature type="domain" description="NADH:flavin oxidoreductase/NADH oxidase N-terminal" evidence="2">
    <location>
        <begin position="7"/>
        <end position="341"/>
    </location>
</feature>
<dbReference type="CDD" id="cd02803">
    <property type="entry name" value="OYE_like_FMN_family"/>
    <property type="match status" value="1"/>
</dbReference>
<feature type="region of interest" description="Disordered" evidence="1">
    <location>
        <begin position="338"/>
        <end position="373"/>
    </location>
</feature>
<reference evidence="3 4" key="1">
    <citation type="submission" date="2015-12" db="EMBL/GenBank/DDBJ databases">
        <title>Haloprofundus marisrubri gen. nov., sp. nov., an extremely halophilic archaeon isolated from the Discovery deep brine-seawater interface in the Red Sea.</title>
        <authorList>
            <person name="Zhang G."/>
            <person name="Stingl U."/>
            <person name="Rashid M."/>
        </authorList>
    </citation>
    <scope>NUCLEOTIDE SEQUENCE [LARGE SCALE GENOMIC DNA]</scope>
    <source>
        <strain evidence="3 4">SB9</strain>
    </source>
</reference>
<dbReference type="GO" id="GO:0016491">
    <property type="term" value="F:oxidoreductase activity"/>
    <property type="evidence" value="ECO:0007669"/>
    <property type="project" value="InterPro"/>
</dbReference>
<dbReference type="Gene3D" id="3.20.20.70">
    <property type="entry name" value="Aldolase class I"/>
    <property type="match status" value="1"/>
</dbReference>
<dbReference type="GO" id="GO:0010181">
    <property type="term" value="F:FMN binding"/>
    <property type="evidence" value="ECO:0007669"/>
    <property type="project" value="InterPro"/>
</dbReference>
<dbReference type="RefSeq" id="WP_058583405.1">
    <property type="nucleotide sequence ID" value="NZ_LOPU01000037.1"/>
</dbReference>
<dbReference type="OrthoDB" id="122964at2157"/>
<dbReference type="STRING" id="1514971.AUR64_01735"/>
<protein>
    <submittedName>
        <fullName evidence="3">NADH:flavin oxidoreductase</fullName>
    </submittedName>
</protein>
<accession>A0A0W1R3T6</accession>
<dbReference type="SUPFAM" id="SSF51395">
    <property type="entry name" value="FMN-linked oxidoreductases"/>
    <property type="match status" value="1"/>
</dbReference>
<keyword evidence="4" id="KW-1185">Reference proteome</keyword>
<dbReference type="InterPro" id="IPR013785">
    <property type="entry name" value="Aldolase_TIM"/>
</dbReference>
<evidence type="ECO:0000256" key="1">
    <source>
        <dbReference type="SAM" id="MobiDB-lite"/>
    </source>
</evidence>
<sequence>MSESDALFEAYEFEGVSLDNRVGLAPMTRTSATDDGRATERMAQYYAKFARGGFGFLVSEGVYPDTEYSQGYLNQPGLATEEQTEAWQQVTEAVHEEGKPIFAQLMHAGAISQGNRYEDETVAPSAIQPDGEKSELYGGSGAFDTPRELELEELGDIEASFVDAAKNAKEAGFDGIELHAANGYLLNEFLAPDANQREDRYGGDAENRARFPAEVVEAVSAALPDEFVVGIRVSQTKVNDETYEWPGEEYAATVFEELAEAGADYIHTTEGDALAPAFGDDGPTFAELAAEHADTTVIANGGLGDPESARASLDDGADLLTLGTSALANADWPERVRNGEELDEFDPGAILVPEASIGDNELPDDAVSTPADD</sequence>